<feature type="region of interest" description="Disordered" evidence="1">
    <location>
        <begin position="106"/>
        <end position="150"/>
    </location>
</feature>
<dbReference type="GO" id="GO:1990071">
    <property type="term" value="C:TRAPPII protein complex"/>
    <property type="evidence" value="ECO:0007669"/>
    <property type="project" value="InterPro"/>
</dbReference>
<evidence type="ECO:0000259" key="2">
    <source>
        <dbReference type="Pfam" id="PF12735"/>
    </source>
</evidence>
<dbReference type="GO" id="GO:0005802">
    <property type="term" value="C:trans-Golgi network"/>
    <property type="evidence" value="ECO:0007669"/>
    <property type="project" value="TreeGrafter"/>
</dbReference>
<proteinExistence type="predicted"/>
<dbReference type="InterPro" id="IPR024662">
    <property type="entry name" value="Trs65"/>
</dbReference>
<feature type="region of interest" description="Disordered" evidence="1">
    <location>
        <begin position="622"/>
        <end position="653"/>
    </location>
</feature>
<protein>
    <recommendedName>
        <fullName evidence="2">Trafficking protein particle complex II-specific subunit 65 IgD3 domain-containing protein</fullName>
    </recommendedName>
</protein>
<dbReference type="Proteomes" id="UP000521872">
    <property type="component" value="Unassembled WGS sequence"/>
</dbReference>
<dbReference type="PANTHER" id="PTHR28159:SF1">
    <property type="entry name" value="TRAFFICKING PROTEIN PARTICLE COMPLEX II-SPECIFIC SUBUNIT 65"/>
    <property type="match status" value="1"/>
</dbReference>
<feature type="domain" description="Trafficking protein particle complex II-specific subunit 65 IgD3" evidence="2">
    <location>
        <begin position="897"/>
        <end position="955"/>
    </location>
</feature>
<dbReference type="PANTHER" id="PTHR28159">
    <property type="entry name" value="TRAFFICKING PROTEIN PARTICLE COMPLEX II-SPECIFIC SUBUNIT 65"/>
    <property type="match status" value="1"/>
</dbReference>
<sequence>MALSLDQLFSNCVLNLLIPDTSLQFPPDSPSDSWLEKAQANSIERKQAFFDEKLQSLLVIRIKNPPDEPAGDPSNPPDILLDLLAHIQVSLEATYISPIPSAVDTPRTSRLLGTPRTGAQGRPTGRLNPHPSILPPSTPNPMPSTGDQDRKYTTAEGTLLVASVWGTSTAEDSAEEFALLWSEKDKSWVAVYRLAITVSFLRLTFNNPLLCLTVSATLREKPIPTHPKHPLARFFASLGKGGPDSPAHPLSAAKQQDDESLVLDGLEEVNLLDGLMAGKRTHLSRQFIAHFSSAGPTFAKLGSEELNLPSIRLGSVSRQRLFSLPPVLVDTPIQPSPSPMTAVRKAHPTLRKSFRKTLQTASGFRVRMRTVFVPYVLLPETEGTVEDLNEEEKERERREAGSEERTVVLCVEIENAGDLGMTAGFMVEKVEVTIGGEGAKATLIGWGEGGFTSEAAKNTFPLRIGPLAQYNLLYAVTFMRSPEEIDGFSFARNPNDTGTSPELQRAVAINVFGKPYLPPSTSKALIPQFDTLSYPTQTFSSRWNCVLDLTAQQAQPVDAFDPHDPSAGYPNIMPEPPSPFPGYSGYSGNSGTPNMLSANYTPQYSATAGSRRFTLMPGTNFAGRTVKTHTPNKSFLKPSDAGRDQTSPLNSSPRYSAQIGMPSGPGNAAQYLRSPTTYSAPPPPPMMMTPGQIPPPLPLVLEDDGHPHHGATPNMHHDTPVTPAYPAFPSKSALPPTPVSQGPVTSSGHGNVGLSIEIRRERGVAADFAAASQIPQTPLPTVSGAFGEQKMLAKLQGASATGENIVVSVGLMPVPQERERDASDAGADEGREVVLGPGKIYPLDIFTLDIFVFNQSLWPRRFEVTCPERRRRKRGGVEAGVYDGGSDAAKKMGYPGVLPLESRIRIGPLRPSACQSVRMDFLAVSPGVHSIDTLTLTDVESGFSTNLRSVLDVVVHDPNI</sequence>
<keyword evidence="4" id="KW-1185">Reference proteome</keyword>
<feature type="compositionally biased region" description="Pro residues" evidence="1">
    <location>
        <begin position="132"/>
        <end position="142"/>
    </location>
</feature>
<dbReference type="InterPro" id="IPR055420">
    <property type="entry name" value="IgD3_Trs65"/>
</dbReference>
<name>A0A8H4QLN2_9AGAR</name>
<dbReference type="EMBL" id="JAACJL010000046">
    <property type="protein sequence ID" value="KAF4613223.1"/>
    <property type="molecule type" value="Genomic_DNA"/>
</dbReference>
<dbReference type="Pfam" id="PF12735">
    <property type="entry name" value="IgD3_Trs65"/>
    <property type="match status" value="1"/>
</dbReference>
<evidence type="ECO:0000256" key="1">
    <source>
        <dbReference type="SAM" id="MobiDB-lite"/>
    </source>
</evidence>
<evidence type="ECO:0000313" key="4">
    <source>
        <dbReference type="Proteomes" id="UP000521872"/>
    </source>
</evidence>
<dbReference type="AlphaFoldDB" id="A0A8H4QLN2"/>
<feature type="compositionally biased region" description="Polar residues" evidence="1">
    <location>
        <begin position="644"/>
        <end position="653"/>
    </location>
</feature>
<comment type="caution">
    <text evidence="3">The sequence shown here is derived from an EMBL/GenBank/DDBJ whole genome shotgun (WGS) entry which is preliminary data.</text>
</comment>
<evidence type="ECO:0000313" key="3">
    <source>
        <dbReference type="EMBL" id="KAF4613223.1"/>
    </source>
</evidence>
<accession>A0A8H4QLN2</accession>
<reference evidence="3 4" key="1">
    <citation type="submission" date="2019-12" db="EMBL/GenBank/DDBJ databases">
        <authorList>
            <person name="Floudas D."/>
            <person name="Bentzer J."/>
            <person name="Ahren D."/>
            <person name="Johansson T."/>
            <person name="Persson P."/>
            <person name="Tunlid A."/>
        </authorList>
    </citation>
    <scope>NUCLEOTIDE SEQUENCE [LARGE SCALE GENOMIC DNA]</scope>
    <source>
        <strain evidence="3 4">CBS 102.39</strain>
    </source>
</reference>
<dbReference type="GO" id="GO:0006891">
    <property type="term" value="P:intra-Golgi vesicle-mediated transport"/>
    <property type="evidence" value="ECO:0007669"/>
    <property type="project" value="InterPro"/>
</dbReference>
<gene>
    <name evidence="3" type="ORF">D9613_010931</name>
</gene>
<organism evidence="3 4">
    <name type="scientific">Agrocybe pediades</name>
    <dbReference type="NCBI Taxonomy" id="84607"/>
    <lineage>
        <taxon>Eukaryota</taxon>
        <taxon>Fungi</taxon>
        <taxon>Dikarya</taxon>
        <taxon>Basidiomycota</taxon>
        <taxon>Agaricomycotina</taxon>
        <taxon>Agaricomycetes</taxon>
        <taxon>Agaricomycetidae</taxon>
        <taxon>Agaricales</taxon>
        <taxon>Agaricineae</taxon>
        <taxon>Strophariaceae</taxon>
        <taxon>Agrocybe</taxon>
    </lineage>
</organism>